<organism evidence="3 4">
    <name type="scientific">Microdochium trichocladiopsis</name>
    <dbReference type="NCBI Taxonomy" id="1682393"/>
    <lineage>
        <taxon>Eukaryota</taxon>
        <taxon>Fungi</taxon>
        <taxon>Dikarya</taxon>
        <taxon>Ascomycota</taxon>
        <taxon>Pezizomycotina</taxon>
        <taxon>Sordariomycetes</taxon>
        <taxon>Xylariomycetidae</taxon>
        <taxon>Xylariales</taxon>
        <taxon>Microdochiaceae</taxon>
        <taxon>Microdochium</taxon>
    </lineage>
</organism>
<evidence type="ECO:0008006" key="5">
    <source>
        <dbReference type="Google" id="ProtNLM"/>
    </source>
</evidence>
<sequence>MHSISTAAAFITALAAIVSSEELKASDVPQACTSICGPIVTLTNTCDIDPNGTRRRMLRREADGDNGGDADESDEAIEAQCVCKNTSFNVGRVAALCAACLTQNRGETEDMSKIMSQCSFTSTTYVPAATSAVAGVTVLATKPAVPTSVGSSATKTSGSAAPSATKAGSGTSAGASLLGAPRYGVLVAAVLTLASASFF</sequence>
<comment type="caution">
    <text evidence="3">The sequence shown here is derived from an EMBL/GenBank/DDBJ whole genome shotgun (WGS) entry which is preliminary data.</text>
</comment>
<feature type="signal peptide" evidence="2">
    <location>
        <begin position="1"/>
        <end position="20"/>
    </location>
</feature>
<dbReference type="EMBL" id="JAGTJQ010000012">
    <property type="protein sequence ID" value="KAH7016306.1"/>
    <property type="molecule type" value="Genomic_DNA"/>
</dbReference>
<proteinExistence type="predicted"/>
<dbReference type="AlphaFoldDB" id="A0A9P8XT73"/>
<feature type="compositionally biased region" description="Low complexity" evidence="1">
    <location>
        <begin position="150"/>
        <end position="169"/>
    </location>
</feature>
<evidence type="ECO:0000256" key="1">
    <source>
        <dbReference type="SAM" id="MobiDB-lite"/>
    </source>
</evidence>
<dbReference type="RefSeq" id="XP_046005930.1">
    <property type="nucleotide sequence ID" value="XM_046151421.1"/>
</dbReference>
<dbReference type="GeneID" id="70180967"/>
<evidence type="ECO:0000313" key="3">
    <source>
        <dbReference type="EMBL" id="KAH7016306.1"/>
    </source>
</evidence>
<feature type="region of interest" description="Disordered" evidence="1">
    <location>
        <begin position="146"/>
        <end position="169"/>
    </location>
</feature>
<protein>
    <recommendedName>
        <fullName evidence="5">Protein CAP22</fullName>
    </recommendedName>
</protein>
<keyword evidence="4" id="KW-1185">Reference proteome</keyword>
<evidence type="ECO:0000313" key="4">
    <source>
        <dbReference type="Proteomes" id="UP000756346"/>
    </source>
</evidence>
<reference evidence="3" key="1">
    <citation type="journal article" date="2021" name="Nat. Commun.">
        <title>Genetic determinants of endophytism in the Arabidopsis root mycobiome.</title>
        <authorList>
            <person name="Mesny F."/>
            <person name="Miyauchi S."/>
            <person name="Thiergart T."/>
            <person name="Pickel B."/>
            <person name="Atanasova L."/>
            <person name="Karlsson M."/>
            <person name="Huettel B."/>
            <person name="Barry K.W."/>
            <person name="Haridas S."/>
            <person name="Chen C."/>
            <person name="Bauer D."/>
            <person name="Andreopoulos W."/>
            <person name="Pangilinan J."/>
            <person name="LaButti K."/>
            <person name="Riley R."/>
            <person name="Lipzen A."/>
            <person name="Clum A."/>
            <person name="Drula E."/>
            <person name="Henrissat B."/>
            <person name="Kohler A."/>
            <person name="Grigoriev I.V."/>
            <person name="Martin F.M."/>
            <person name="Hacquard S."/>
        </authorList>
    </citation>
    <scope>NUCLEOTIDE SEQUENCE</scope>
    <source>
        <strain evidence="3">MPI-CAGE-CH-0230</strain>
    </source>
</reference>
<name>A0A9P8XT73_9PEZI</name>
<accession>A0A9P8XT73</accession>
<gene>
    <name evidence="3" type="ORF">B0I36DRAFT_277588</name>
</gene>
<dbReference type="Proteomes" id="UP000756346">
    <property type="component" value="Unassembled WGS sequence"/>
</dbReference>
<evidence type="ECO:0000256" key="2">
    <source>
        <dbReference type="SAM" id="SignalP"/>
    </source>
</evidence>
<feature type="chain" id="PRO_5040267839" description="Protein CAP22" evidence="2">
    <location>
        <begin position="21"/>
        <end position="199"/>
    </location>
</feature>
<keyword evidence="2" id="KW-0732">Signal</keyword>
<dbReference type="OrthoDB" id="4843554at2759"/>